<dbReference type="AlphaFoldDB" id="A0A235BYL9"/>
<evidence type="ECO:0000256" key="8">
    <source>
        <dbReference type="RuleBase" id="RU003664"/>
    </source>
</evidence>
<evidence type="ECO:0000259" key="10">
    <source>
        <dbReference type="Pfam" id="PF08245"/>
    </source>
</evidence>
<feature type="domain" description="Mur ligase C-terminal" evidence="9">
    <location>
        <begin position="299"/>
        <end position="411"/>
    </location>
</feature>
<protein>
    <recommendedName>
        <fullName evidence="7 8">UDP-N-acetylmuramoylalanine--D-glutamate ligase</fullName>
        <ecNumber evidence="7 8">6.3.2.9</ecNumber>
    </recommendedName>
    <alternativeName>
        <fullName evidence="7">D-glutamic acid-adding enzyme</fullName>
    </alternativeName>
    <alternativeName>
        <fullName evidence="7">UDP-N-acetylmuramoyl-L-alanyl-D-glutamate synthetase</fullName>
    </alternativeName>
</protein>
<dbReference type="HAMAP" id="MF_00639">
    <property type="entry name" value="MurD"/>
    <property type="match status" value="1"/>
</dbReference>
<dbReference type="GO" id="GO:0005524">
    <property type="term" value="F:ATP binding"/>
    <property type="evidence" value="ECO:0007669"/>
    <property type="project" value="UniProtKB-UniRule"/>
</dbReference>
<keyword evidence="4 7" id="KW-0436">Ligase</keyword>
<dbReference type="UniPathway" id="UPA00219"/>
<keyword evidence="3 7" id="KW-0963">Cytoplasm</keyword>
<dbReference type="PANTHER" id="PTHR43692">
    <property type="entry name" value="UDP-N-ACETYLMURAMOYLALANINE--D-GLUTAMATE LIGASE"/>
    <property type="match status" value="1"/>
</dbReference>
<dbReference type="SUPFAM" id="SSF53244">
    <property type="entry name" value="MurD-like peptide ligases, peptide-binding domain"/>
    <property type="match status" value="1"/>
</dbReference>
<evidence type="ECO:0000256" key="4">
    <source>
        <dbReference type="ARBA" id="ARBA00022598"/>
    </source>
</evidence>
<dbReference type="Pfam" id="PF02875">
    <property type="entry name" value="Mur_ligase_C"/>
    <property type="match status" value="1"/>
</dbReference>
<keyword evidence="7 8" id="KW-0132">Cell division</keyword>
<reference evidence="11 12" key="1">
    <citation type="submission" date="2017-07" db="EMBL/GenBank/DDBJ databases">
        <title>Recovery of genomes from metagenomes via a dereplication, aggregation, and scoring strategy.</title>
        <authorList>
            <person name="Sieber C.M."/>
            <person name="Probst A.J."/>
            <person name="Sharrar A."/>
            <person name="Thomas B.C."/>
            <person name="Hess M."/>
            <person name="Tringe S.G."/>
            <person name="Banfield J.F."/>
        </authorList>
    </citation>
    <scope>NUCLEOTIDE SEQUENCE [LARGE SCALE GENOMIC DNA]</scope>
    <source>
        <strain evidence="11">JGI_Cruoil_03_44_89</strain>
    </source>
</reference>
<dbReference type="GO" id="GO:0051301">
    <property type="term" value="P:cell division"/>
    <property type="evidence" value="ECO:0007669"/>
    <property type="project" value="UniProtKB-KW"/>
</dbReference>
<dbReference type="InterPro" id="IPR036565">
    <property type="entry name" value="Mur-like_cat_sf"/>
</dbReference>
<keyword evidence="7 8" id="KW-0961">Cell wall biogenesis/degradation</keyword>
<evidence type="ECO:0000259" key="9">
    <source>
        <dbReference type="Pfam" id="PF02875"/>
    </source>
</evidence>
<feature type="binding site" evidence="7">
    <location>
        <begin position="107"/>
        <end position="113"/>
    </location>
    <ligand>
        <name>ATP</name>
        <dbReference type="ChEBI" id="CHEBI:30616"/>
    </ligand>
</feature>
<evidence type="ECO:0000256" key="5">
    <source>
        <dbReference type="ARBA" id="ARBA00022741"/>
    </source>
</evidence>
<keyword evidence="7 8" id="KW-0573">Peptidoglycan synthesis</keyword>
<comment type="function">
    <text evidence="7 8">Cell wall formation. Catalyzes the addition of glutamate to the nucleotide precursor UDP-N-acetylmuramoyl-L-alanine (UMA).</text>
</comment>
<evidence type="ECO:0000313" key="12">
    <source>
        <dbReference type="Proteomes" id="UP000215215"/>
    </source>
</evidence>
<evidence type="ECO:0000256" key="2">
    <source>
        <dbReference type="ARBA" id="ARBA00004752"/>
    </source>
</evidence>
<keyword evidence="7 8" id="KW-0133">Cell shape</keyword>
<dbReference type="GO" id="GO:0008764">
    <property type="term" value="F:UDP-N-acetylmuramoylalanine-D-glutamate ligase activity"/>
    <property type="evidence" value="ECO:0007669"/>
    <property type="project" value="UniProtKB-UniRule"/>
</dbReference>
<evidence type="ECO:0000256" key="1">
    <source>
        <dbReference type="ARBA" id="ARBA00004496"/>
    </source>
</evidence>
<dbReference type="Gene3D" id="3.40.1190.10">
    <property type="entry name" value="Mur-like, catalytic domain"/>
    <property type="match status" value="1"/>
</dbReference>
<comment type="subcellular location">
    <subcellularLocation>
        <location evidence="1 7 8">Cytoplasm</location>
    </subcellularLocation>
</comment>
<sequence>MNLVDKRVSVVGLKRSGSAAVSLLKKRGAFVFGSDTDRTLDVSSLDIPHELGKNSQRILDSNLIVISPGVSLQHPVLIEAKNRGIPVIGELELASWFVHSPIIAVTGTNGKTTTCLLIDSITKTASMDSVVAGNIYPGTPISAVVDKISPQTVVIVEVSSFQLETIEKFRPHVAVVLNITPDHLDRHLSMEEYKKMKARIFENQEETDFAILNFKDENVREIYNGARSKAVYFSISNDREADVYAEDGIIWYGGKRLFPVPTIDIPLEDILAGIAVSKILGISNRLIKKGLLSFKGAPHRMENIGEINGRTFINNSMCTNPSSFVKSLDVLREKPILIMGGKPKKIDIEPILEAIAEKVKFCVVMGEVSDVIIKGLEKRRHPDFYCARNMQDAVQKAYSLSTPGDVIFLSPGFASFDMFKDFEERGNAFKKEVRNLPEE</sequence>
<gene>
    <name evidence="7 11" type="primary">murD</name>
    <name evidence="11" type="ORF">CH333_01100</name>
</gene>
<evidence type="ECO:0000256" key="6">
    <source>
        <dbReference type="ARBA" id="ARBA00022840"/>
    </source>
</evidence>
<comment type="caution">
    <text evidence="11">The sequence shown here is derived from an EMBL/GenBank/DDBJ whole genome shotgun (WGS) entry which is preliminary data.</text>
</comment>
<dbReference type="InterPro" id="IPR005762">
    <property type="entry name" value="MurD"/>
</dbReference>
<name>A0A235BYL9_UNCW3</name>
<dbReference type="GO" id="GO:0009252">
    <property type="term" value="P:peptidoglycan biosynthetic process"/>
    <property type="evidence" value="ECO:0007669"/>
    <property type="project" value="UniProtKB-UniRule"/>
</dbReference>
<keyword evidence="7 8" id="KW-0131">Cell cycle</keyword>
<keyword evidence="6 7" id="KW-0067">ATP-binding</keyword>
<dbReference type="Gene3D" id="3.40.50.720">
    <property type="entry name" value="NAD(P)-binding Rossmann-like Domain"/>
    <property type="match status" value="1"/>
</dbReference>
<dbReference type="Proteomes" id="UP000215215">
    <property type="component" value="Unassembled WGS sequence"/>
</dbReference>
<dbReference type="InterPro" id="IPR013221">
    <property type="entry name" value="Mur_ligase_cen"/>
</dbReference>
<dbReference type="InterPro" id="IPR036615">
    <property type="entry name" value="Mur_ligase_C_dom_sf"/>
</dbReference>
<comment type="catalytic activity">
    <reaction evidence="7 8">
        <text>UDP-N-acetyl-alpha-D-muramoyl-L-alanine + D-glutamate + ATP = UDP-N-acetyl-alpha-D-muramoyl-L-alanyl-D-glutamate + ADP + phosphate + H(+)</text>
        <dbReference type="Rhea" id="RHEA:16429"/>
        <dbReference type="ChEBI" id="CHEBI:15378"/>
        <dbReference type="ChEBI" id="CHEBI:29986"/>
        <dbReference type="ChEBI" id="CHEBI:30616"/>
        <dbReference type="ChEBI" id="CHEBI:43474"/>
        <dbReference type="ChEBI" id="CHEBI:83898"/>
        <dbReference type="ChEBI" id="CHEBI:83900"/>
        <dbReference type="ChEBI" id="CHEBI:456216"/>
        <dbReference type="EC" id="6.3.2.9"/>
    </reaction>
</comment>
<dbReference type="Gene3D" id="3.90.190.20">
    <property type="entry name" value="Mur ligase, C-terminal domain"/>
    <property type="match status" value="1"/>
</dbReference>
<dbReference type="Pfam" id="PF08245">
    <property type="entry name" value="Mur_ligase_M"/>
    <property type="match status" value="1"/>
</dbReference>
<dbReference type="GO" id="GO:0005737">
    <property type="term" value="C:cytoplasm"/>
    <property type="evidence" value="ECO:0007669"/>
    <property type="project" value="UniProtKB-SubCell"/>
</dbReference>
<feature type="domain" description="Mur ligase central" evidence="10">
    <location>
        <begin position="105"/>
        <end position="243"/>
    </location>
</feature>
<organism evidence="11 12">
    <name type="scientific">candidate division WOR-3 bacterium JGI_Cruoil_03_44_89</name>
    <dbReference type="NCBI Taxonomy" id="1973748"/>
    <lineage>
        <taxon>Bacteria</taxon>
        <taxon>Bacteria division WOR-3</taxon>
    </lineage>
</organism>
<accession>A0A235BYL9</accession>
<evidence type="ECO:0000256" key="7">
    <source>
        <dbReference type="HAMAP-Rule" id="MF_00639"/>
    </source>
</evidence>
<evidence type="ECO:0000256" key="3">
    <source>
        <dbReference type="ARBA" id="ARBA00022490"/>
    </source>
</evidence>
<dbReference type="NCBIfam" id="TIGR01087">
    <property type="entry name" value="murD"/>
    <property type="match status" value="1"/>
</dbReference>
<comment type="similarity">
    <text evidence="7">Belongs to the MurCDEF family.</text>
</comment>
<dbReference type="SUPFAM" id="SSF53623">
    <property type="entry name" value="MurD-like peptide ligases, catalytic domain"/>
    <property type="match status" value="1"/>
</dbReference>
<dbReference type="EC" id="6.3.2.9" evidence="7 8"/>
<dbReference type="PANTHER" id="PTHR43692:SF1">
    <property type="entry name" value="UDP-N-ACETYLMURAMOYLALANINE--D-GLUTAMATE LIGASE"/>
    <property type="match status" value="1"/>
</dbReference>
<dbReference type="Pfam" id="PF21799">
    <property type="entry name" value="MurD-like_N"/>
    <property type="match status" value="1"/>
</dbReference>
<dbReference type="GO" id="GO:0008360">
    <property type="term" value="P:regulation of cell shape"/>
    <property type="evidence" value="ECO:0007669"/>
    <property type="project" value="UniProtKB-KW"/>
</dbReference>
<keyword evidence="5 7" id="KW-0547">Nucleotide-binding</keyword>
<comment type="pathway">
    <text evidence="2 7 8">Cell wall biogenesis; peptidoglycan biosynthesis.</text>
</comment>
<dbReference type="EMBL" id="NOZQ01000022">
    <property type="protein sequence ID" value="OYD17361.1"/>
    <property type="molecule type" value="Genomic_DNA"/>
</dbReference>
<dbReference type="GO" id="GO:0071555">
    <property type="term" value="P:cell wall organization"/>
    <property type="evidence" value="ECO:0007669"/>
    <property type="project" value="UniProtKB-KW"/>
</dbReference>
<dbReference type="SUPFAM" id="SSF51984">
    <property type="entry name" value="MurCD N-terminal domain"/>
    <property type="match status" value="1"/>
</dbReference>
<evidence type="ECO:0000313" key="11">
    <source>
        <dbReference type="EMBL" id="OYD17361.1"/>
    </source>
</evidence>
<dbReference type="InterPro" id="IPR004101">
    <property type="entry name" value="Mur_ligase_C"/>
</dbReference>
<proteinExistence type="inferred from homology"/>